<dbReference type="GO" id="GO:0016705">
    <property type="term" value="F:oxidoreductase activity, acting on paired donors, with incorporation or reduction of molecular oxygen"/>
    <property type="evidence" value="ECO:0007669"/>
    <property type="project" value="InterPro"/>
</dbReference>
<dbReference type="PANTHER" id="PTHR47951">
    <property type="entry name" value="OS08G0547900 PROTEIN"/>
    <property type="match status" value="1"/>
</dbReference>
<dbReference type="Pfam" id="PF00067">
    <property type="entry name" value="p450"/>
    <property type="match status" value="1"/>
</dbReference>
<dbReference type="GO" id="GO:0005506">
    <property type="term" value="F:iron ion binding"/>
    <property type="evidence" value="ECO:0007669"/>
    <property type="project" value="InterPro"/>
</dbReference>
<gene>
    <name evidence="1" type="ORF">QVD17_01524</name>
</gene>
<organism evidence="1 2">
    <name type="scientific">Tagetes erecta</name>
    <name type="common">African marigold</name>
    <dbReference type="NCBI Taxonomy" id="13708"/>
    <lineage>
        <taxon>Eukaryota</taxon>
        <taxon>Viridiplantae</taxon>
        <taxon>Streptophyta</taxon>
        <taxon>Embryophyta</taxon>
        <taxon>Tracheophyta</taxon>
        <taxon>Spermatophyta</taxon>
        <taxon>Magnoliopsida</taxon>
        <taxon>eudicotyledons</taxon>
        <taxon>Gunneridae</taxon>
        <taxon>Pentapetalae</taxon>
        <taxon>asterids</taxon>
        <taxon>campanulids</taxon>
        <taxon>Asterales</taxon>
        <taxon>Asteraceae</taxon>
        <taxon>Asteroideae</taxon>
        <taxon>Heliantheae alliance</taxon>
        <taxon>Tageteae</taxon>
        <taxon>Tagetes</taxon>
    </lineage>
</organism>
<proteinExistence type="predicted"/>
<dbReference type="Proteomes" id="UP001229421">
    <property type="component" value="Unassembled WGS sequence"/>
</dbReference>
<dbReference type="GO" id="GO:0020037">
    <property type="term" value="F:heme binding"/>
    <property type="evidence" value="ECO:0007669"/>
    <property type="project" value="InterPro"/>
</dbReference>
<sequence length="90" mass="10542">MPRKARKACMVGGYIVPKDCTIFLNVWSIQRDPRYWDIPLEFNSERLFTNNLDTNGNDMKFFLFGSGTLREEFVQIDVLRILIGRIILVD</sequence>
<dbReference type="SUPFAM" id="SSF48264">
    <property type="entry name" value="Cytochrome P450"/>
    <property type="match status" value="1"/>
</dbReference>
<dbReference type="Gene3D" id="1.10.630.10">
    <property type="entry name" value="Cytochrome P450"/>
    <property type="match status" value="1"/>
</dbReference>
<reference evidence="1" key="1">
    <citation type="journal article" date="2023" name="bioRxiv">
        <title>Improved chromosome-level genome assembly for marigold (Tagetes erecta).</title>
        <authorList>
            <person name="Jiang F."/>
            <person name="Yuan L."/>
            <person name="Wang S."/>
            <person name="Wang H."/>
            <person name="Xu D."/>
            <person name="Wang A."/>
            <person name="Fan W."/>
        </authorList>
    </citation>
    <scope>NUCLEOTIDE SEQUENCE</scope>
    <source>
        <strain evidence="1">WSJ</strain>
        <tissue evidence="1">Leaf</tissue>
    </source>
</reference>
<dbReference type="AlphaFoldDB" id="A0AAD8L520"/>
<keyword evidence="2" id="KW-1185">Reference proteome</keyword>
<evidence type="ECO:0008006" key="3">
    <source>
        <dbReference type="Google" id="ProtNLM"/>
    </source>
</evidence>
<accession>A0AAD8L520</accession>
<dbReference type="EMBL" id="JAUHHV010000001">
    <property type="protein sequence ID" value="KAK1435755.1"/>
    <property type="molecule type" value="Genomic_DNA"/>
</dbReference>
<dbReference type="InterPro" id="IPR001128">
    <property type="entry name" value="Cyt_P450"/>
</dbReference>
<comment type="caution">
    <text evidence="1">The sequence shown here is derived from an EMBL/GenBank/DDBJ whole genome shotgun (WGS) entry which is preliminary data.</text>
</comment>
<dbReference type="InterPro" id="IPR036396">
    <property type="entry name" value="Cyt_P450_sf"/>
</dbReference>
<protein>
    <recommendedName>
        <fullName evidence="3">Cytochrome P450</fullName>
    </recommendedName>
</protein>
<evidence type="ECO:0000313" key="1">
    <source>
        <dbReference type="EMBL" id="KAK1435755.1"/>
    </source>
</evidence>
<dbReference type="PANTHER" id="PTHR47951:SF7">
    <property type="entry name" value="FLAVONOID 3',5'-HYDROXYLASE-LIKE ISOFORM X1"/>
    <property type="match status" value="1"/>
</dbReference>
<dbReference type="GO" id="GO:0004497">
    <property type="term" value="F:monooxygenase activity"/>
    <property type="evidence" value="ECO:0007669"/>
    <property type="project" value="InterPro"/>
</dbReference>
<evidence type="ECO:0000313" key="2">
    <source>
        <dbReference type="Proteomes" id="UP001229421"/>
    </source>
</evidence>
<name>A0AAD8L520_TARER</name>